<protein>
    <submittedName>
        <fullName evidence="3">MARVEL domain-containing protein</fullName>
    </submittedName>
</protein>
<keyword evidence="2" id="KW-1185">Reference proteome</keyword>
<evidence type="ECO:0000256" key="1">
    <source>
        <dbReference type="SAM" id="Phobius"/>
    </source>
</evidence>
<evidence type="ECO:0000313" key="3">
    <source>
        <dbReference type="WBParaSite" id="L893_g15122.t1"/>
    </source>
</evidence>
<feature type="transmembrane region" description="Helical" evidence="1">
    <location>
        <begin position="57"/>
        <end position="81"/>
    </location>
</feature>
<feature type="transmembrane region" description="Helical" evidence="1">
    <location>
        <begin position="141"/>
        <end position="167"/>
    </location>
</feature>
<proteinExistence type="predicted"/>
<keyword evidence="1" id="KW-0472">Membrane</keyword>
<accession>A0A1I7YCY9</accession>
<dbReference type="Proteomes" id="UP000095287">
    <property type="component" value="Unplaced"/>
</dbReference>
<reference evidence="3" key="1">
    <citation type="submission" date="2016-11" db="UniProtKB">
        <authorList>
            <consortium name="WormBaseParasite"/>
        </authorList>
    </citation>
    <scope>IDENTIFICATION</scope>
</reference>
<name>A0A1I7YCY9_9BILA</name>
<keyword evidence="1" id="KW-1133">Transmembrane helix</keyword>
<keyword evidence="1" id="KW-0812">Transmembrane</keyword>
<dbReference type="AlphaFoldDB" id="A0A1I7YCY9"/>
<organism evidence="2 3">
    <name type="scientific">Steinernema glaseri</name>
    <dbReference type="NCBI Taxonomy" id="37863"/>
    <lineage>
        <taxon>Eukaryota</taxon>
        <taxon>Metazoa</taxon>
        <taxon>Ecdysozoa</taxon>
        <taxon>Nematoda</taxon>
        <taxon>Chromadorea</taxon>
        <taxon>Rhabditida</taxon>
        <taxon>Tylenchina</taxon>
        <taxon>Panagrolaimomorpha</taxon>
        <taxon>Strongyloidoidea</taxon>
        <taxon>Steinernematidae</taxon>
        <taxon>Steinernema</taxon>
    </lineage>
</organism>
<feature type="transmembrane region" description="Helical" evidence="1">
    <location>
        <begin position="27"/>
        <end position="51"/>
    </location>
</feature>
<sequence length="195" mass="22199">MPANGTYTSMDKLYDDDEVPSYRNIQFAGAVIAIGVAQIFIGASLGALTLAHKFPDYLYTTFLVYTGIQVFAAIALIAGVYRRWADCVWFNLCCQIANVCFATTGLVFTFKNQFKMNYFLTAYHWRDPYMKEEEQERLGHIILGAYSAILMVYILFTIGTFIVISFYQKELLKTRSFEEACARCCVLASIFYVLT</sequence>
<dbReference type="WBParaSite" id="L893_g15122.t1">
    <property type="protein sequence ID" value="L893_g15122.t1"/>
    <property type="gene ID" value="L893_g15122"/>
</dbReference>
<feature type="transmembrane region" description="Helical" evidence="1">
    <location>
        <begin position="88"/>
        <end position="110"/>
    </location>
</feature>
<evidence type="ECO:0000313" key="2">
    <source>
        <dbReference type="Proteomes" id="UP000095287"/>
    </source>
</evidence>